<dbReference type="EMBL" id="JARXIC010000080">
    <property type="protein sequence ID" value="MDQ8196405.1"/>
    <property type="molecule type" value="Genomic_DNA"/>
</dbReference>
<protein>
    <submittedName>
        <fullName evidence="1">Uncharacterized protein</fullName>
    </submittedName>
</protein>
<organism evidence="1 2">
    <name type="scientific">Thalassobacterium sedimentorum</name>
    <dbReference type="NCBI Taxonomy" id="3041258"/>
    <lineage>
        <taxon>Bacteria</taxon>
        <taxon>Pseudomonadati</taxon>
        <taxon>Verrucomicrobiota</taxon>
        <taxon>Opitutia</taxon>
        <taxon>Puniceicoccales</taxon>
        <taxon>Coraliomargaritaceae</taxon>
        <taxon>Thalassobacterium</taxon>
    </lineage>
</organism>
<name>A0ABU1AR97_9BACT</name>
<reference evidence="1 2" key="1">
    <citation type="submission" date="2023-04" db="EMBL/GenBank/DDBJ databases">
        <title>A novel bacteria isolated from coastal sediment.</title>
        <authorList>
            <person name="Liu X.-J."/>
            <person name="Du Z.-J."/>
        </authorList>
    </citation>
    <scope>NUCLEOTIDE SEQUENCE [LARGE SCALE GENOMIC DNA]</scope>
    <source>
        <strain evidence="1 2">SDUM461004</strain>
    </source>
</reference>
<dbReference type="Proteomes" id="UP001243717">
    <property type="component" value="Unassembled WGS sequence"/>
</dbReference>
<gene>
    <name evidence="1" type="ORF">QEH59_18395</name>
</gene>
<evidence type="ECO:0000313" key="2">
    <source>
        <dbReference type="Proteomes" id="UP001243717"/>
    </source>
</evidence>
<accession>A0ABU1AR97</accession>
<evidence type="ECO:0000313" key="1">
    <source>
        <dbReference type="EMBL" id="MDQ8196405.1"/>
    </source>
</evidence>
<proteinExistence type="predicted"/>
<comment type="caution">
    <text evidence="1">The sequence shown here is derived from an EMBL/GenBank/DDBJ whole genome shotgun (WGS) entry which is preliminary data.</text>
</comment>
<sequence length="117" mass="13070">MHGVIFEAPVVKQVGGLTDSFDDVRADFKFHALRGLFEMERPNFAELLQNMENCWGIGSFDTAYDRNDAAAEWLDAVIVRSDDDHSSIDSDSQAIEYLEMVSAFFILNSAVGLRAAF</sequence>
<keyword evidence="2" id="KW-1185">Reference proteome</keyword>